<evidence type="ECO:0000256" key="3">
    <source>
        <dbReference type="ARBA" id="ARBA00023082"/>
    </source>
</evidence>
<evidence type="ECO:0000256" key="1">
    <source>
        <dbReference type="ARBA" id="ARBA00010641"/>
    </source>
</evidence>
<dbReference type="CDD" id="cd06171">
    <property type="entry name" value="Sigma70_r4"/>
    <property type="match status" value="1"/>
</dbReference>
<dbReference type="InterPro" id="IPR039425">
    <property type="entry name" value="RNA_pol_sigma-70-like"/>
</dbReference>
<keyword evidence="3" id="KW-0731">Sigma factor</keyword>
<protein>
    <submittedName>
        <fullName evidence="8">DNA-directed RNA polymerase sigma-70 factor</fullName>
    </submittedName>
</protein>
<dbReference type="InterPro" id="IPR013324">
    <property type="entry name" value="RNA_pol_sigma_r3/r4-like"/>
</dbReference>
<dbReference type="PANTHER" id="PTHR43133">
    <property type="entry name" value="RNA POLYMERASE ECF-TYPE SIGMA FACTO"/>
    <property type="match status" value="1"/>
</dbReference>
<dbReference type="SUPFAM" id="SSF88659">
    <property type="entry name" value="Sigma3 and sigma4 domains of RNA polymerase sigma factors"/>
    <property type="match status" value="1"/>
</dbReference>
<keyword evidence="4" id="KW-0238">DNA-binding</keyword>
<dbReference type="InterPro" id="IPR014284">
    <property type="entry name" value="RNA_pol_sigma-70_dom"/>
</dbReference>
<name>A0ABQ4CSM7_9ACTN</name>
<accession>A0ABQ4CSM7</accession>
<dbReference type="Proteomes" id="UP000604117">
    <property type="component" value="Unassembled WGS sequence"/>
</dbReference>
<keyword evidence="9" id="KW-1185">Reference proteome</keyword>
<dbReference type="Gene3D" id="1.10.10.10">
    <property type="entry name" value="Winged helix-like DNA-binding domain superfamily/Winged helix DNA-binding domain"/>
    <property type="match status" value="1"/>
</dbReference>
<reference evidence="8 9" key="1">
    <citation type="submission" date="2021-01" db="EMBL/GenBank/DDBJ databases">
        <title>Whole genome shotgun sequence of Asanoa siamensis NBRC 107932.</title>
        <authorList>
            <person name="Komaki H."/>
            <person name="Tamura T."/>
        </authorList>
    </citation>
    <scope>NUCLEOTIDE SEQUENCE [LARGE SCALE GENOMIC DNA]</scope>
    <source>
        <strain evidence="8 9">NBRC 107932</strain>
    </source>
</reference>
<dbReference type="PANTHER" id="PTHR43133:SF50">
    <property type="entry name" value="ECF RNA POLYMERASE SIGMA FACTOR SIGM"/>
    <property type="match status" value="1"/>
</dbReference>
<dbReference type="InterPro" id="IPR014325">
    <property type="entry name" value="RNA_pol_sigma-E_actinobac"/>
</dbReference>
<gene>
    <name evidence="8" type="ORF">Asi02nite_38020</name>
</gene>
<dbReference type="NCBIfam" id="TIGR02983">
    <property type="entry name" value="SigE-fam_strep"/>
    <property type="match status" value="1"/>
</dbReference>
<organism evidence="8 9">
    <name type="scientific">Asanoa siamensis</name>
    <dbReference type="NCBI Taxonomy" id="926357"/>
    <lineage>
        <taxon>Bacteria</taxon>
        <taxon>Bacillati</taxon>
        <taxon>Actinomycetota</taxon>
        <taxon>Actinomycetes</taxon>
        <taxon>Micromonosporales</taxon>
        <taxon>Micromonosporaceae</taxon>
        <taxon>Asanoa</taxon>
    </lineage>
</organism>
<evidence type="ECO:0000256" key="5">
    <source>
        <dbReference type="ARBA" id="ARBA00023163"/>
    </source>
</evidence>
<dbReference type="InterPro" id="IPR007627">
    <property type="entry name" value="RNA_pol_sigma70_r2"/>
</dbReference>
<sequence length="178" mass="19930">MGRRMDADLEAEFGDFVAARSHALFRTALALTGHRQQAEDLLQTVLVKGARHWPRIRTGAPEAYLRTALYRQQTSWWRSLRRRAEVSTAAVPERAVAGDPTATVDLHLALRQALTRLAPKHRAVLVLRYFEDRSDAEIAEVLGCAESTVRSQAARALARLRELAPELTRHATKEAASR</sequence>
<dbReference type="Gene3D" id="1.10.1740.10">
    <property type="match status" value="1"/>
</dbReference>
<evidence type="ECO:0000313" key="8">
    <source>
        <dbReference type="EMBL" id="GIF74284.1"/>
    </source>
</evidence>
<keyword evidence="8" id="KW-0240">DNA-directed RNA polymerase</keyword>
<proteinExistence type="inferred from homology"/>
<keyword evidence="5" id="KW-0804">Transcription</keyword>
<dbReference type="SUPFAM" id="SSF88946">
    <property type="entry name" value="Sigma2 domain of RNA polymerase sigma factors"/>
    <property type="match status" value="1"/>
</dbReference>
<dbReference type="InterPro" id="IPR036388">
    <property type="entry name" value="WH-like_DNA-bd_sf"/>
</dbReference>
<dbReference type="EMBL" id="BONE01000029">
    <property type="protein sequence ID" value="GIF74284.1"/>
    <property type="molecule type" value="Genomic_DNA"/>
</dbReference>
<dbReference type="NCBIfam" id="TIGR02937">
    <property type="entry name" value="sigma70-ECF"/>
    <property type="match status" value="1"/>
</dbReference>
<comment type="similarity">
    <text evidence="1">Belongs to the sigma-70 factor family. ECF subfamily.</text>
</comment>
<dbReference type="Pfam" id="PF04542">
    <property type="entry name" value="Sigma70_r2"/>
    <property type="match status" value="1"/>
</dbReference>
<dbReference type="InterPro" id="IPR013325">
    <property type="entry name" value="RNA_pol_sigma_r2"/>
</dbReference>
<evidence type="ECO:0000256" key="2">
    <source>
        <dbReference type="ARBA" id="ARBA00023015"/>
    </source>
</evidence>
<dbReference type="GO" id="GO:0000428">
    <property type="term" value="C:DNA-directed RNA polymerase complex"/>
    <property type="evidence" value="ECO:0007669"/>
    <property type="project" value="UniProtKB-KW"/>
</dbReference>
<dbReference type="InterPro" id="IPR013249">
    <property type="entry name" value="RNA_pol_sigma70_r4_t2"/>
</dbReference>
<evidence type="ECO:0000256" key="4">
    <source>
        <dbReference type="ARBA" id="ARBA00023125"/>
    </source>
</evidence>
<keyword evidence="2" id="KW-0805">Transcription regulation</keyword>
<evidence type="ECO:0000313" key="9">
    <source>
        <dbReference type="Proteomes" id="UP000604117"/>
    </source>
</evidence>
<evidence type="ECO:0000259" key="6">
    <source>
        <dbReference type="Pfam" id="PF04542"/>
    </source>
</evidence>
<evidence type="ECO:0000259" key="7">
    <source>
        <dbReference type="Pfam" id="PF08281"/>
    </source>
</evidence>
<feature type="domain" description="RNA polymerase sigma factor 70 region 4 type 2" evidence="7">
    <location>
        <begin position="108"/>
        <end position="160"/>
    </location>
</feature>
<feature type="domain" description="RNA polymerase sigma-70 region 2" evidence="6">
    <location>
        <begin position="21"/>
        <end position="83"/>
    </location>
</feature>
<dbReference type="Pfam" id="PF08281">
    <property type="entry name" value="Sigma70_r4_2"/>
    <property type="match status" value="1"/>
</dbReference>
<comment type="caution">
    <text evidence="8">The sequence shown here is derived from an EMBL/GenBank/DDBJ whole genome shotgun (WGS) entry which is preliminary data.</text>
</comment>